<dbReference type="AlphaFoldDB" id="A0ABD0Q6A9"/>
<comment type="caution">
    <text evidence="3">The sequence shown here is derived from an EMBL/GenBank/DDBJ whole genome shotgun (WGS) entry which is preliminary data.</text>
</comment>
<reference evidence="3 4" key="1">
    <citation type="submission" date="2024-05" db="EMBL/GenBank/DDBJ databases">
        <title>Genome sequencing and assembly of Indian major carp, Cirrhinus mrigala (Hamilton, 1822).</title>
        <authorList>
            <person name="Mohindra V."/>
            <person name="Chowdhury L.M."/>
            <person name="Lal K."/>
            <person name="Jena J.K."/>
        </authorList>
    </citation>
    <scope>NUCLEOTIDE SEQUENCE [LARGE SCALE GENOMIC DNA]</scope>
    <source>
        <strain evidence="3">CM1030</strain>
        <tissue evidence="3">Blood</tissue>
    </source>
</reference>
<evidence type="ECO:0000256" key="1">
    <source>
        <dbReference type="ARBA" id="ARBA00023054"/>
    </source>
</evidence>
<evidence type="ECO:0000313" key="4">
    <source>
        <dbReference type="Proteomes" id="UP001529510"/>
    </source>
</evidence>
<sequence length="71" mass="8563">MKTYHMYNMDSINAESKLKEAEKQEEKQMSRSVRHEDRQTPRSPDSLTNIKIEEKHVRRSSVKKIEKMKEK</sequence>
<keyword evidence="1" id="KW-0175">Coiled coil</keyword>
<proteinExistence type="predicted"/>
<dbReference type="InterPro" id="IPR051627">
    <property type="entry name" value="SLIT-ROBO_RhoGAP"/>
</dbReference>
<dbReference type="EMBL" id="JAMKFB020000011">
    <property type="protein sequence ID" value="KAL0181823.1"/>
    <property type="molecule type" value="Genomic_DNA"/>
</dbReference>
<accession>A0ABD0Q6A9</accession>
<feature type="compositionally biased region" description="Basic and acidic residues" evidence="2">
    <location>
        <begin position="16"/>
        <end position="40"/>
    </location>
</feature>
<dbReference type="PANTHER" id="PTHR14166">
    <property type="entry name" value="SLIT-ROBO RHO GTPASE ACTIVATING PROTEIN"/>
    <property type="match status" value="1"/>
</dbReference>
<protein>
    <submittedName>
        <fullName evidence="3">Uncharacterized protein</fullName>
    </submittedName>
</protein>
<organism evidence="3 4">
    <name type="scientific">Cirrhinus mrigala</name>
    <name type="common">Mrigala</name>
    <dbReference type="NCBI Taxonomy" id="683832"/>
    <lineage>
        <taxon>Eukaryota</taxon>
        <taxon>Metazoa</taxon>
        <taxon>Chordata</taxon>
        <taxon>Craniata</taxon>
        <taxon>Vertebrata</taxon>
        <taxon>Euteleostomi</taxon>
        <taxon>Actinopterygii</taxon>
        <taxon>Neopterygii</taxon>
        <taxon>Teleostei</taxon>
        <taxon>Ostariophysi</taxon>
        <taxon>Cypriniformes</taxon>
        <taxon>Cyprinidae</taxon>
        <taxon>Labeoninae</taxon>
        <taxon>Labeonini</taxon>
        <taxon>Cirrhinus</taxon>
    </lineage>
</organism>
<feature type="region of interest" description="Disordered" evidence="2">
    <location>
        <begin position="15"/>
        <end position="71"/>
    </location>
</feature>
<feature type="non-terminal residue" evidence="3">
    <location>
        <position position="71"/>
    </location>
</feature>
<evidence type="ECO:0000313" key="3">
    <source>
        <dbReference type="EMBL" id="KAL0181823.1"/>
    </source>
</evidence>
<dbReference type="Proteomes" id="UP001529510">
    <property type="component" value="Unassembled WGS sequence"/>
</dbReference>
<gene>
    <name evidence="3" type="ORF">M9458_024229</name>
</gene>
<name>A0ABD0Q6A9_CIRMR</name>
<keyword evidence="4" id="KW-1185">Reference proteome</keyword>
<evidence type="ECO:0000256" key="2">
    <source>
        <dbReference type="SAM" id="MobiDB-lite"/>
    </source>
</evidence>